<dbReference type="HOGENOM" id="CLU_3328053_0_0_9"/>
<reference key="1">
    <citation type="submission" date="2010-09" db="EMBL/GenBank/DDBJ databases">
        <authorList>
            <person name="Roh H."/>
            <person name="Ko H.-J."/>
            <person name="Kim D."/>
            <person name="Choi D.G."/>
            <person name="Park S."/>
            <person name="Kim S."/>
            <person name="Kim K.H."/>
            <person name="Chang I.S."/>
            <person name="Choi I.-G."/>
        </authorList>
    </citation>
    <scope>NUCLEOTIDE SEQUENCE</scope>
    <source>
        <strain>KIST612</strain>
    </source>
</reference>
<gene>
    <name evidence="1" type="ordered locus">ELI_3944</name>
</gene>
<reference evidence="1 2" key="2">
    <citation type="journal article" date="2011" name="J. Bacteriol.">
        <title>Complete genome sequence of a carbon monoxide-utilizing acetogen, Eubacterium limosum KIST612.</title>
        <authorList>
            <person name="Roh H."/>
            <person name="Ko H.J."/>
            <person name="Kim D."/>
            <person name="Choi D.G."/>
            <person name="Park S."/>
            <person name="Kim S."/>
            <person name="Chang I.S."/>
            <person name="Choi I.G."/>
        </authorList>
    </citation>
    <scope>NUCLEOTIDE SEQUENCE [LARGE SCALE GENOMIC DNA]</scope>
    <source>
        <strain evidence="1 2">KIST612</strain>
    </source>
</reference>
<sequence length="38" mass="4398">MNIKITYISKHKKQNRMVLLHSAKDSNGRRGCDGPLTW</sequence>
<dbReference type="EMBL" id="CP002273">
    <property type="protein sequence ID" value="ADO38888.1"/>
    <property type="molecule type" value="Genomic_DNA"/>
</dbReference>
<proteinExistence type="predicted"/>
<organism evidence="1 2">
    <name type="scientific">Eubacterium callanderi</name>
    <dbReference type="NCBI Taxonomy" id="53442"/>
    <lineage>
        <taxon>Bacteria</taxon>
        <taxon>Bacillati</taxon>
        <taxon>Bacillota</taxon>
        <taxon>Clostridia</taxon>
        <taxon>Eubacteriales</taxon>
        <taxon>Eubacteriaceae</taxon>
        <taxon>Eubacterium</taxon>
    </lineage>
</organism>
<protein>
    <submittedName>
        <fullName evidence="1">Uncharacterized protein</fullName>
    </submittedName>
</protein>
<dbReference type="AlphaFoldDB" id="E3GGT3"/>
<accession>E3GGT3</accession>
<evidence type="ECO:0000313" key="1">
    <source>
        <dbReference type="EMBL" id="ADO38888.1"/>
    </source>
</evidence>
<dbReference type="Proteomes" id="UP000006873">
    <property type="component" value="Chromosome"/>
</dbReference>
<evidence type="ECO:0000313" key="2">
    <source>
        <dbReference type="Proteomes" id="UP000006873"/>
    </source>
</evidence>
<dbReference type="KEGG" id="elm:ELI_3944"/>
<name>E3GGT3_9FIRM</name>
<keyword evidence="2" id="KW-1185">Reference proteome</keyword>